<accession>A0ABP1CPG3</accession>
<organism evidence="1 2">
    <name type="scientific">Somion occarium</name>
    <dbReference type="NCBI Taxonomy" id="3059160"/>
    <lineage>
        <taxon>Eukaryota</taxon>
        <taxon>Fungi</taxon>
        <taxon>Dikarya</taxon>
        <taxon>Basidiomycota</taxon>
        <taxon>Agaricomycotina</taxon>
        <taxon>Agaricomycetes</taxon>
        <taxon>Polyporales</taxon>
        <taxon>Cerrenaceae</taxon>
        <taxon>Somion</taxon>
    </lineage>
</organism>
<evidence type="ECO:0000313" key="2">
    <source>
        <dbReference type="Proteomes" id="UP001497453"/>
    </source>
</evidence>
<protein>
    <submittedName>
        <fullName evidence="1">Uncharacterized protein</fullName>
    </submittedName>
</protein>
<dbReference type="Proteomes" id="UP001497453">
    <property type="component" value="Chromosome 10"/>
</dbReference>
<keyword evidence="2" id="KW-1185">Reference proteome</keyword>
<reference evidence="2" key="1">
    <citation type="submission" date="2024-04" db="EMBL/GenBank/DDBJ databases">
        <authorList>
            <person name="Shaw F."/>
            <person name="Minotto A."/>
        </authorList>
    </citation>
    <scope>NUCLEOTIDE SEQUENCE [LARGE SCALE GENOMIC DNA]</scope>
</reference>
<proteinExistence type="predicted"/>
<dbReference type="EMBL" id="OZ037953">
    <property type="protein sequence ID" value="CAL1697575.1"/>
    <property type="molecule type" value="Genomic_DNA"/>
</dbReference>
<gene>
    <name evidence="1" type="ORF">GFSPODELE1_LOCUS1729</name>
</gene>
<name>A0ABP1CPG3_9APHY</name>
<sequence>MTRSLLKRELFESGSQIQRSFTFDVVVKTEAADRRIWLLQRRLNRLALLHRRQRRRRRPNRPPLSPTSRRSLRYDFRVFPIVPLSNLRPSVVSNSIS</sequence>
<evidence type="ECO:0000313" key="1">
    <source>
        <dbReference type="EMBL" id="CAL1697575.1"/>
    </source>
</evidence>